<keyword evidence="8" id="KW-0862">Zinc</keyword>
<dbReference type="InterPro" id="IPR002195">
    <property type="entry name" value="Dihydroorotase_CS"/>
</dbReference>
<evidence type="ECO:0000256" key="7">
    <source>
        <dbReference type="ARBA" id="ARBA00022801"/>
    </source>
</evidence>
<gene>
    <name evidence="10" type="ORF">HYH03_008988</name>
</gene>
<dbReference type="Proteomes" id="UP000612055">
    <property type="component" value="Unassembled WGS sequence"/>
</dbReference>
<evidence type="ECO:0000256" key="1">
    <source>
        <dbReference type="ARBA" id="ARBA00001947"/>
    </source>
</evidence>
<comment type="similarity">
    <text evidence="3">Belongs to the metallo-dependent hydrolases superfamily. Allantoinase family.</text>
</comment>
<dbReference type="GO" id="GO:0050897">
    <property type="term" value="F:cobalt ion binding"/>
    <property type="evidence" value="ECO:0007669"/>
    <property type="project" value="InterPro"/>
</dbReference>
<evidence type="ECO:0000256" key="2">
    <source>
        <dbReference type="ARBA" id="ARBA00004968"/>
    </source>
</evidence>
<dbReference type="InterPro" id="IPR006680">
    <property type="entry name" value="Amidohydro-rel"/>
</dbReference>
<dbReference type="AlphaFoldDB" id="A0A835Y1A4"/>
<evidence type="ECO:0000313" key="10">
    <source>
        <dbReference type="EMBL" id="KAG2492833.1"/>
    </source>
</evidence>
<dbReference type="GO" id="GO:0004038">
    <property type="term" value="F:allantoinase activity"/>
    <property type="evidence" value="ECO:0007669"/>
    <property type="project" value="UniProtKB-EC"/>
</dbReference>
<dbReference type="NCBIfam" id="TIGR03178">
    <property type="entry name" value="allantoinase"/>
    <property type="match status" value="1"/>
</dbReference>
<organism evidence="10 11">
    <name type="scientific">Edaphochlamys debaryana</name>
    <dbReference type="NCBI Taxonomy" id="47281"/>
    <lineage>
        <taxon>Eukaryota</taxon>
        <taxon>Viridiplantae</taxon>
        <taxon>Chlorophyta</taxon>
        <taxon>core chlorophytes</taxon>
        <taxon>Chlorophyceae</taxon>
        <taxon>CS clade</taxon>
        <taxon>Chlamydomonadales</taxon>
        <taxon>Chlamydomonadales incertae sedis</taxon>
        <taxon>Edaphochlamys</taxon>
    </lineage>
</organism>
<dbReference type="SUPFAM" id="SSF51338">
    <property type="entry name" value="Composite domain of metallo-dependent hydrolases"/>
    <property type="match status" value="1"/>
</dbReference>
<comment type="cofactor">
    <cofactor evidence="1">
        <name>Zn(2+)</name>
        <dbReference type="ChEBI" id="CHEBI:29105"/>
    </cofactor>
</comment>
<proteinExistence type="inferred from homology"/>
<dbReference type="EMBL" id="JAEHOE010000042">
    <property type="protein sequence ID" value="KAG2492833.1"/>
    <property type="molecule type" value="Genomic_DNA"/>
</dbReference>
<dbReference type="PANTHER" id="PTHR43668">
    <property type="entry name" value="ALLANTOINASE"/>
    <property type="match status" value="1"/>
</dbReference>
<comment type="caution">
    <text evidence="10">The sequence shown here is derived from an EMBL/GenBank/DDBJ whole genome shotgun (WGS) entry which is preliminary data.</text>
</comment>
<protein>
    <recommendedName>
        <fullName evidence="5">allantoinase</fullName>
        <ecNumber evidence="5">3.5.2.5</ecNumber>
    </recommendedName>
</protein>
<dbReference type="GO" id="GO:0000256">
    <property type="term" value="P:allantoin catabolic process"/>
    <property type="evidence" value="ECO:0007669"/>
    <property type="project" value="UniProtKB-UniPathway"/>
</dbReference>
<dbReference type="GO" id="GO:0006145">
    <property type="term" value="P:purine nucleobase catabolic process"/>
    <property type="evidence" value="ECO:0007669"/>
    <property type="project" value="TreeGrafter"/>
</dbReference>
<sequence length="514" mass="55184">MVDKSLIGMLVVLNAIAAGVLYNRFHDHPQVQLIESHVLEWYHHVFPPKTPDRCGALKWPSYVLVSDRVVFPDGDVRPGAVYIEGTKIAEITENTTVTVPHVLNFKDAVISPGVIDVHIHLNEPGRVEWEGMINGTRAAVSGGVTTLIDMPLNSDPVTTDIEQLEAKKKLAKTKSFANLGFWAGLVPGNAHNHTRLAELLDGGALGFKSFMCPSGINDFANVEADDIAAALPFLKARGVPFFVHAEVVSEVEADKAADPTEYATYMASRPPKFEQDAIRLLVKLLEADSSVAAPGFLVHVAHLADAEALEIIREARGRGLPIQVETCAHYLTFSAEEVPQGATQYKCAPPIRGAANKDALTKAVASGEIVLVSSDHSPAPPSLKETQSGNFLRAWGGISGVQYLLPATWTALQAIGVDLRGLALVLSEEPARLAGLASRKGKLAPGFDADIVVWEPQTPANTSVALNRHTHKLSPYTDRPLMGKVIATVVGGELSSLFGNVNQQPCGTVITKRD</sequence>
<reference evidence="10" key="1">
    <citation type="journal article" date="2020" name="bioRxiv">
        <title>Comparative genomics of Chlamydomonas.</title>
        <authorList>
            <person name="Craig R.J."/>
            <person name="Hasan A.R."/>
            <person name="Ness R.W."/>
            <person name="Keightley P.D."/>
        </authorList>
    </citation>
    <scope>NUCLEOTIDE SEQUENCE</scope>
    <source>
        <strain evidence="10">CCAP 11/70</strain>
    </source>
</reference>
<dbReference type="Pfam" id="PF01979">
    <property type="entry name" value="Amidohydro_1"/>
    <property type="match status" value="1"/>
</dbReference>
<comment type="subunit">
    <text evidence="4">Homotetramer.</text>
</comment>
<comment type="pathway">
    <text evidence="2">Nitrogen metabolism; (S)-allantoin degradation; allantoate from (S)-allantoin: step 1/1.</text>
</comment>
<name>A0A835Y1A4_9CHLO</name>
<dbReference type="Gene3D" id="3.20.20.140">
    <property type="entry name" value="Metal-dependent hydrolases"/>
    <property type="match status" value="1"/>
</dbReference>
<keyword evidence="7" id="KW-0378">Hydrolase</keyword>
<feature type="domain" description="Amidohydrolase-related" evidence="9">
    <location>
        <begin position="109"/>
        <end position="493"/>
    </location>
</feature>
<dbReference type="EC" id="3.5.2.5" evidence="5"/>
<keyword evidence="11" id="KW-1185">Reference proteome</keyword>
<evidence type="ECO:0000259" key="9">
    <source>
        <dbReference type="Pfam" id="PF01979"/>
    </source>
</evidence>
<dbReference type="InterPro" id="IPR011059">
    <property type="entry name" value="Metal-dep_hydrolase_composite"/>
</dbReference>
<dbReference type="GO" id="GO:0008270">
    <property type="term" value="F:zinc ion binding"/>
    <property type="evidence" value="ECO:0007669"/>
    <property type="project" value="InterPro"/>
</dbReference>
<accession>A0A835Y1A4</accession>
<evidence type="ECO:0000313" key="11">
    <source>
        <dbReference type="Proteomes" id="UP000612055"/>
    </source>
</evidence>
<dbReference type="PANTHER" id="PTHR43668:SF2">
    <property type="entry name" value="ALLANTOINASE"/>
    <property type="match status" value="1"/>
</dbReference>
<dbReference type="OrthoDB" id="10258955at2759"/>
<dbReference type="InterPro" id="IPR017593">
    <property type="entry name" value="Allantoinase"/>
</dbReference>
<evidence type="ECO:0000256" key="5">
    <source>
        <dbReference type="ARBA" id="ARBA00012863"/>
    </source>
</evidence>
<dbReference type="UniPathway" id="UPA00395">
    <property type="reaction ID" value="UER00653"/>
</dbReference>
<dbReference type="InterPro" id="IPR050138">
    <property type="entry name" value="DHOase/Allantoinase_Hydrolase"/>
</dbReference>
<evidence type="ECO:0000256" key="6">
    <source>
        <dbReference type="ARBA" id="ARBA00022723"/>
    </source>
</evidence>
<evidence type="ECO:0000256" key="3">
    <source>
        <dbReference type="ARBA" id="ARBA00010368"/>
    </source>
</evidence>
<keyword evidence="6" id="KW-0479">Metal-binding</keyword>
<dbReference type="GO" id="GO:0005737">
    <property type="term" value="C:cytoplasm"/>
    <property type="evidence" value="ECO:0007669"/>
    <property type="project" value="TreeGrafter"/>
</dbReference>
<dbReference type="SUPFAM" id="SSF51556">
    <property type="entry name" value="Metallo-dependent hydrolases"/>
    <property type="match status" value="1"/>
</dbReference>
<dbReference type="PROSITE" id="PS00482">
    <property type="entry name" value="DIHYDROOROTASE_1"/>
    <property type="match status" value="1"/>
</dbReference>
<evidence type="ECO:0000256" key="8">
    <source>
        <dbReference type="ARBA" id="ARBA00022833"/>
    </source>
</evidence>
<evidence type="ECO:0000256" key="4">
    <source>
        <dbReference type="ARBA" id="ARBA00011881"/>
    </source>
</evidence>
<dbReference type="InterPro" id="IPR032466">
    <property type="entry name" value="Metal_Hydrolase"/>
</dbReference>